<dbReference type="EMBL" id="CP003989">
    <property type="protein sequence ID" value="AGA32550.1"/>
    <property type="molecule type" value="Genomic_DNA"/>
</dbReference>
<evidence type="ECO:0000313" key="2">
    <source>
        <dbReference type="Proteomes" id="UP000010809"/>
    </source>
</evidence>
<reference evidence="1" key="1">
    <citation type="submission" date="2015-12" db="EMBL/GenBank/DDBJ databases">
        <authorList>
            <person name="Tikhonova T.V."/>
            <person name="Pavlov A.R."/>
            <person name="Beletsky A.V."/>
            <person name="Mardanov A.V."/>
            <person name="Sorokin D.Y."/>
            <person name="Ravin N.V."/>
            <person name="Popov V.O."/>
        </authorList>
    </citation>
    <scope>NUCLEOTIDE SEQUENCE</scope>
    <source>
        <strain evidence="1">DSM 14787</strain>
    </source>
</reference>
<evidence type="ECO:0000313" key="1">
    <source>
        <dbReference type="EMBL" id="AGA32550.1"/>
    </source>
</evidence>
<sequence>MMLVRHGGLLVRVLDAGRLESLGSTRCDSLAGSSPSSRVRLGRFCHCGGDPAARIPRHTVGYSRIQRAAKTSYSWGRVMGGLYPSRDIRGPGNAEARCRGVATGSPGPHQFRVGGGVGAPSARRKALYPGRIVVVILQRTTLRPPQAASCFREVRARWSARCAARRP</sequence>
<dbReference type="PATRIC" id="fig|1255043.3.peg.867"/>
<name>L0DU76_THIND</name>
<dbReference type="AlphaFoldDB" id="L0DU76"/>
<gene>
    <name evidence="1" type="ordered locus">TVNIR_0861</name>
</gene>
<keyword evidence="2" id="KW-1185">Reference proteome</keyword>
<organism evidence="1 2">
    <name type="scientific">Thioalkalivibrio nitratireducens (strain DSM 14787 / UNIQEM 213 / ALEN2)</name>
    <dbReference type="NCBI Taxonomy" id="1255043"/>
    <lineage>
        <taxon>Bacteria</taxon>
        <taxon>Pseudomonadati</taxon>
        <taxon>Pseudomonadota</taxon>
        <taxon>Gammaproteobacteria</taxon>
        <taxon>Chromatiales</taxon>
        <taxon>Ectothiorhodospiraceae</taxon>
        <taxon>Thioalkalivibrio</taxon>
    </lineage>
</organism>
<dbReference type="KEGG" id="tni:TVNIR_0861"/>
<accession>L0DU76</accession>
<dbReference type="HOGENOM" id="CLU_1593804_0_0_6"/>
<dbReference type="Proteomes" id="UP000010809">
    <property type="component" value="Chromosome"/>
</dbReference>
<protein>
    <submittedName>
        <fullName evidence="1">Uncharacterized protein</fullName>
    </submittedName>
</protein>
<proteinExistence type="predicted"/>
<dbReference type="STRING" id="1255043.TVNIR_0861"/>